<dbReference type="InterPro" id="IPR043504">
    <property type="entry name" value="Peptidase_S1_PA_chymotrypsin"/>
</dbReference>
<protein>
    <submittedName>
        <fullName evidence="6">Serine protease, S1-C subfamily, contains C-terminal PDZ domain</fullName>
    </submittedName>
</protein>
<sequence length="492" mass="55930">MKYLSLIVVAMMLAGTAQGMTKHLVKVRVFSQPIDEQSPWSQLPIKESSHVGVVVKPQEIMVPAYTVQAARYLEVETFFSSKPIKARVYRVDSNAQLAILKIDQTLDKLAPIPFGDDLGLNDRVQVLTVKQKRIVPLRSTFRELKIRSSLLANYNLPHMAFEVKQQSVGWSEPIVRKNKLVGLSVRKEKNQIFALPISVIKRFLAAESESTSFGRLGIRFNRLTSTLLRKKIKLDREGQGVWVSEVSALSPFFGQVKESDVLLKLGGYAISDKGTIREARWGRIPLSGIVYRFQVGKKVPLELLRDGELIKVSMEMKPYEGSEDLIPFYGNYERKFLIYGGLVFQELTRNYLQSWGKSWMRRAPLPLLNRYFYGNQLEPNNLDQRIIILSKVLVDDWNKGYEDLKNQEIISINDKKVANLSSIRDALDKPLTKNDQQFTKINLGPRPQELVLVHKDISAIHDRIAKVYAVPVSAFWKSQQGSSDQGAEPEAN</sequence>
<dbReference type="SUPFAM" id="SSF50156">
    <property type="entry name" value="PDZ domain-like"/>
    <property type="match status" value="1"/>
</dbReference>
<keyword evidence="4" id="KW-0732">Signal</keyword>
<dbReference type="EMBL" id="FWZT01000011">
    <property type="protein sequence ID" value="SMF38251.1"/>
    <property type="molecule type" value="Genomic_DNA"/>
</dbReference>
<dbReference type="OrthoDB" id="9758917at2"/>
<name>A0A1Y6C0M6_9BACT</name>
<evidence type="ECO:0000256" key="1">
    <source>
        <dbReference type="ARBA" id="ARBA00022670"/>
    </source>
</evidence>
<dbReference type="RefSeq" id="WP_132320004.1">
    <property type="nucleotide sequence ID" value="NZ_FWZT01000011.1"/>
</dbReference>
<evidence type="ECO:0000259" key="5">
    <source>
        <dbReference type="Pfam" id="PF17815"/>
    </source>
</evidence>
<accession>A0A1Y6C0M6</accession>
<gene>
    <name evidence="6" type="ORF">SAMN06296036_111145</name>
</gene>
<feature type="signal peptide" evidence="4">
    <location>
        <begin position="1"/>
        <end position="19"/>
    </location>
</feature>
<dbReference type="PANTHER" id="PTHR45980">
    <property type="match status" value="1"/>
</dbReference>
<dbReference type="Proteomes" id="UP000192907">
    <property type="component" value="Unassembled WGS sequence"/>
</dbReference>
<dbReference type="STRING" id="1513793.SAMN06296036_111145"/>
<feature type="domain" description="Protease Do-like PDZ" evidence="5">
    <location>
        <begin position="335"/>
        <end position="472"/>
    </location>
</feature>
<evidence type="ECO:0000256" key="2">
    <source>
        <dbReference type="ARBA" id="ARBA00022801"/>
    </source>
</evidence>
<evidence type="ECO:0000256" key="4">
    <source>
        <dbReference type="SAM" id="SignalP"/>
    </source>
</evidence>
<dbReference type="PANTHER" id="PTHR45980:SF9">
    <property type="entry name" value="PROTEASE DO-LIKE 10, MITOCHONDRIAL-RELATED"/>
    <property type="match status" value="1"/>
</dbReference>
<reference evidence="7" key="1">
    <citation type="submission" date="2017-04" db="EMBL/GenBank/DDBJ databases">
        <authorList>
            <person name="Varghese N."/>
            <person name="Submissions S."/>
        </authorList>
    </citation>
    <scope>NUCLEOTIDE SEQUENCE [LARGE SCALE GENOMIC DNA]</scope>
    <source>
        <strain evidence="7">RKEM611</strain>
    </source>
</reference>
<evidence type="ECO:0000256" key="3">
    <source>
        <dbReference type="ARBA" id="ARBA00022825"/>
    </source>
</evidence>
<dbReference type="Gene3D" id="3.20.190.20">
    <property type="match status" value="1"/>
</dbReference>
<dbReference type="Pfam" id="PF17815">
    <property type="entry name" value="PDZ_3"/>
    <property type="match status" value="1"/>
</dbReference>
<keyword evidence="7" id="KW-1185">Reference proteome</keyword>
<dbReference type="GO" id="GO:0004252">
    <property type="term" value="F:serine-type endopeptidase activity"/>
    <property type="evidence" value="ECO:0007669"/>
    <property type="project" value="TreeGrafter"/>
</dbReference>
<feature type="chain" id="PRO_5012441504" evidence="4">
    <location>
        <begin position="20"/>
        <end position="492"/>
    </location>
</feature>
<dbReference type="InterPro" id="IPR046449">
    <property type="entry name" value="DEGP_PDZ_sf"/>
</dbReference>
<dbReference type="Gene3D" id="2.40.10.10">
    <property type="entry name" value="Trypsin-like serine proteases"/>
    <property type="match status" value="1"/>
</dbReference>
<dbReference type="GO" id="GO:0006508">
    <property type="term" value="P:proteolysis"/>
    <property type="evidence" value="ECO:0007669"/>
    <property type="project" value="UniProtKB-KW"/>
</dbReference>
<proteinExistence type="predicted"/>
<keyword evidence="2" id="KW-0378">Hydrolase</keyword>
<evidence type="ECO:0000313" key="7">
    <source>
        <dbReference type="Proteomes" id="UP000192907"/>
    </source>
</evidence>
<keyword evidence="3" id="KW-0720">Serine protease</keyword>
<dbReference type="InterPro" id="IPR036034">
    <property type="entry name" value="PDZ_sf"/>
</dbReference>
<evidence type="ECO:0000313" key="6">
    <source>
        <dbReference type="EMBL" id="SMF38251.1"/>
    </source>
</evidence>
<keyword evidence="1 6" id="KW-0645">Protease</keyword>
<dbReference type="AlphaFoldDB" id="A0A1Y6C0M6"/>
<dbReference type="InterPro" id="IPR041517">
    <property type="entry name" value="DEGP_PDZ"/>
</dbReference>
<organism evidence="6 7">
    <name type="scientific">Pseudobacteriovorax antillogorgiicola</name>
    <dbReference type="NCBI Taxonomy" id="1513793"/>
    <lineage>
        <taxon>Bacteria</taxon>
        <taxon>Pseudomonadati</taxon>
        <taxon>Bdellovibrionota</taxon>
        <taxon>Oligoflexia</taxon>
        <taxon>Oligoflexales</taxon>
        <taxon>Pseudobacteriovoracaceae</taxon>
        <taxon>Pseudobacteriovorax</taxon>
    </lineage>
</organism>
<dbReference type="Gene3D" id="2.30.42.10">
    <property type="match status" value="1"/>
</dbReference>